<dbReference type="PROSITE" id="PS51450">
    <property type="entry name" value="LRR"/>
    <property type="match status" value="1"/>
</dbReference>
<accession>A0ABD2QL59</accession>
<name>A0ABD2QL59_9PLAT</name>
<evidence type="ECO:0000313" key="3">
    <source>
        <dbReference type="EMBL" id="KAL3320265.1"/>
    </source>
</evidence>
<dbReference type="EMBL" id="JBJKFK010000064">
    <property type="protein sequence ID" value="KAL3320265.1"/>
    <property type="molecule type" value="Genomic_DNA"/>
</dbReference>
<evidence type="ECO:0000256" key="2">
    <source>
        <dbReference type="ARBA" id="ARBA00022737"/>
    </source>
</evidence>
<dbReference type="InterPro" id="IPR003591">
    <property type="entry name" value="Leu-rich_rpt_typical-subtyp"/>
</dbReference>
<dbReference type="Pfam" id="PF13855">
    <property type="entry name" value="LRR_8"/>
    <property type="match status" value="1"/>
</dbReference>
<keyword evidence="4" id="KW-1185">Reference proteome</keyword>
<dbReference type="PANTHER" id="PTHR48051:SF1">
    <property type="entry name" value="RAS SUPPRESSOR PROTEIN 1"/>
    <property type="match status" value="1"/>
</dbReference>
<comment type="caution">
    <text evidence="3">The sequence shown here is derived from an EMBL/GenBank/DDBJ whole genome shotgun (WGS) entry which is preliminary data.</text>
</comment>
<sequence>MHHQEFMYTKNSGALNQLTMQSRIMSEDEAKQGKKSDWYRVNLSGPVRNFPKGICNLKYITTLVIKSNNLERLPAEVGNLTNLLVLDASQNKIRELPLSIGELVSLRALILNENKIEDLPSECGFLLHLRHLNLQSNPLRQSIAQYYGDGSEQAVRRVIRHLMDLYYMFR</sequence>
<dbReference type="InterPro" id="IPR032675">
    <property type="entry name" value="LRR_dom_sf"/>
</dbReference>
<dbReference type="SUPFAM" id="SSF52058">
    <property type="entry name" value="L domain-like"/>
    <property type="match status" value="1"/>
</dbReference>
<dbReference type="SMART" id="SM00369">
    <property type="entry name" value="LRR_TYP"/>
    <property type="match status" value="3"/>
</dbReference>
<dbReference type="AlphaFoldDB" id="A0ABD2QL59"/>
<dbReference type="PANTHER" id="PTHR48051">
    <property type="match status" value="1"/>
</dbReference>
<evidence type="ECO:0000256" key="1">
    <source>
        <dbReference type="ARBA" id="ARBA00022614"/>
    </source>
</evidence>
<proteinExistence type="predicted"/>
<keyword evidence="1" id="KW-0433">Leucine-rich repeat</keyword>
<evidence type="ECO:0000313" key="4">
    <source>
        <dbReference type="Proteomes" id="UP001626550"/>
    </source>
</evidence>
<dbReference type="Pfam" id="PF00560">
    <property type="entry name" value="LRR_1"/>
    <property type="match status" value="1"/>
</dbReference>
<gene>
    <name evidence="3" type="primary">CNOT6L_1</name>
    <name evidence="3" type="ORF">Ciccas_001037</name>
</gene>
<dbReference type="InterPro" id="IPR001611">
    <property type="entry name" value="Leu-rich_rpt"/>
</dbReference>
<dbReference type="InterPro" id="IPR050216">
    <property type="entry name" value="LRR_domain-containing"/>
</dbReference>
<dbReference type="Gene3D" id="3.80.10.10">
    <property type="entry name" value="Ribonuclease Inhibitor"/>
    <property type="match status" value="1"/>
</dbReference>
<dbReference type="Proteomes" id="UP001626550">
    <property type="component" value="Unassembled WGS sequence"/>
</dbReference>
<keyword evidence="2" id="KW-0677">Repeat</keyword>
<protein>
    <submittedName>
        <fullName evidence="3">CCR4-NOT transcription complex subunit 6-like</fullName>
    </submittedName>
</protein>
<organism evidence="3 4">
    <name type="scientific">Cichlidogyrus casuarinus</name>
    <dbReference type="NCBI Taxonomy" id="1844966"/>
    <lineage>
        <taxon>Eukaryota</taxon>
        <taxon>Metazoa</taxon>
        <taxon>Spiralia</taxon>
        <taxon>Lophotrochozoa</taxon>
        <taxon>Platyhelminthes</taxon>
        <taxon>Monogenea</taxon>
        <taxon>Monopisthocotylea</taxon>
        <taxon>Dactylogyridea</taxon>
        <taxon>Ancyrocephalidae</taxon>
        <taxon>Cichlidogyrus</taxon>
    </lineage>
</organism>
<reference evidence="3 4" key="1">
    <citation type="submission" date="2024-11" db="EMBL/GenBank/DDBJ databases">
        <title>Adaptive evolution of stress response genes in parasites aligns with host niche diversity.</title>
        <authorList>
            <person name="Hahn C."/>
            <person name="Resl P."/>
        </authorList>
    </citation>
    <scope>NUCLEOTIDE SEQUENCE [LARGE SCALE GENOMIC DNA]</scope>
    <source>
        <strain evidence="3">EGGRZ-B1_66</strain>
        <tissue evidence="3">Body</tissue>
    </source>
</reference>